<dbReference type="Proteomes" id="UP000271010">
    <property type="component" value="Unassembled WGS sequence"/>
</dbReference>
<evidence type="ECO:0000313" key="5">
    <source>
        <dbReference type="Proteomes" id="UP000271010"/>
    </source>
</evidence>
<evidence type="ECO:0000259" key="3">
    <source>
        <dbReference type="SMART" id="SM00560"/>
    </source>
</evidence>
<feature type="domain" description="LamG-like jellyroll fold" evidence="3">
    <location>
        <begin position="46"/>
        <end position="189"/>
    </location>
</feature>
<dbReference type="Pfam" id="PF13385">
    <property type="entry name" value="Laminin_G_3"/>
    <property type="match status" value="2"/>
</dbReference>
<feature type="domain" description="LamG-like jellyroll fold" evidence="3">
    <location>
        <begin position="263"/>
        <end position="392"/>
    </location>
</feature>
<dbReference type="GO" id="GO:0005975">
    <property type="term" value="P:carbohydrate metabolic process"/>
    <property type="evidence" value="ECO:0007669"/>
    <property type="project" value="UniProtKB-ARBA"/>
</dbReference>
<name>A0A3M9N1C6_9BACT</name>
<dbReference type="SUPFAM" id="SSF49899">
    <property type="entry name" value="Concanavalin A-like lectins/glucanases"/>
    <property type="match status" value="2"/>
</dbReference>
<dbReference type="InterPro" id="IPR013320">
    <property type="entry name" value="ConA-like_dom_sf"/>
</dbReference>
<evidence type="ECO:0000256" key="1">
    <source>
        <dbReference type="ARBA" id="ARBA00022729"/>
    </source>
</evidence>
<dbReference type="AlphaFoldDB" id="A0A3M9N1C6"/>
<evidence type="ECO:0000313" key="4">
    <source>
        <dbReference type="EMBL" id="RNI30963.1"/>
    </source>
</evidence>
<evidence type="ECO:0000256" key="2">
    <source>
        <dbReference type="ARBA" id="ARBA00023157"/>
    </source>
</evidence>
<keyword evidence="2" id="KW-1015">Disulfide bond</keyword>
<proteinExistence type="predicted"/>
<gene>
    <name evidence="4" type="ORF">EFA69_06635</name>
</gene>
<sequence length="440" mass="49560">MRNRKFSFYSAKTLMNLTIRRYASFDGVNDYIRSENLPINSLSEITGLTLAAWVKFISVQSETSGNVRYGSIAGQSYLGSYPNGYGITVYNNTFSAQVRINDTVFFVRNDSLYHRDELWHRVVMTVDLIGKTIRLYVDTVLAQELPLIFAAIPTARMGEFRVGINNANRYPLKARVREVVVHSTVWSSEDITNDYSFRNIGRGLLLRYKLDGNVQDSSGNNNHGTALNGVTYENDITKYTQFDGVDDYIESTNIGDSIDFTSSSFTIELWAKRTRSGTADWMLTVGSQRSTSKIIHMGYSGDRLRFSFWGTNLESTETFTDTNVWIHWAVTYDNPTRTASLFMNGVFKKSIVFAANFTGANVLQIGGTPNFLAYSTLKLSNLRFWNTVRTQEQIQGNMTSSFTAPQPNLVANYRLDSDTLDSSGNNNHGTAYNGVTFINE</sequence>
<dbReference type="RefSeq" id="WP_123132322.1">
    <property type="nucleotide sequence ID" value="NZ_RJJE01000006.1"/>
</dbReference>
<reference evidence="4 5" key="1">
    <citation type="submission" date="2018-11" db="EMBL/GenBank/DDBJ databases">
        <title>Rufibacter latericius sp. nov., isolated from water in Baiyang Lake.</title>
        <authorList>
            <person name="Yang Y."/>
        </authorList>
    </citation>
    <scope>NUCLEOTIDE SEQUENCE [LARGE SCALE GENOMIC DNA]</scope>
    <source>
        <strain evidence="4 5">MCC P1</strain>
    </source>
</reference>
<dbReference type="GO" id="GO:0004553">
    <property type="term" value="F:hydrolase activity, hydrolyzing O-glycosyl compounds"/>
    <property type="evidence" value="ECO:0007669"/>
    <property type="project" value="UniProtKB-ARBA"/>
</dbReference>
<comment type="caution">
    <text evidence="4">The sequence shown here is derived from an EMBL/GenBank/DDBJ whole genome shotgun (WGS) entry which is preliminary data.</text>
</comment>
<keyword evidence="5" id="KW-1185">Reference proteome</keyword>
<accession>A0A3M9N1C6</accession>
<dbReference type="OrthoDB" id="9816120at2"/>
<dbReference type="Gene3D" id="2.60.120.200">
    <property type="match status" value="2"/>
</dbReference>
<dbReference type="SMART" id="SM00560">
    <property type="entry name" value="LamGL"/>
    <property type="match status" value="2"/>
</dbReference>
<organism evidence="4 5">
    <name type="scientific">Rufibacter immobilis</name>
    <dbReference type="NCBI Taxonomy" id="1348778"/>
    <lineage>
        <taxon>Bacteria</taxon>
        <taxon>Pseudomonadati</taxon>
        <taxon>Bacteroidota</taxon>
        <taxon>Cytophagia</taxon>
        <taxon>Cytophagales</taxon>
        <taxon>Hymenobacteraceae</taxon>
        <taxon>Rufibacter</taxon>
    </lineage>
</organism>
<protein>
    <submittedName>
        <fullName evidence="4">LamG domain-containing protein</fullName>
    </submittedName>
</protein>
<keyword evidence="1" id="KW-0732">Signal</keyword>
<dbReference type="EMBL" id="RJJE01000006">
    <property type="protein sequence ID" value="RNI30963.1"/>
    <property type="molecule type" value="Genomic_DNA"/>
</dbReference>
<dbReference type="InterPro" id="IPR006558">
    <property type="entry name" value="LamG-like"/>
</dbReference>